<name>A0A2U8FAW3_9HELI</name>
<dbReference type="EMBL" id="CP021886">
    <property type="protein sequence ID" value="AWI33390.1"/>
    <property type="molecule type" value="Genomic_DNA"/>
</dbReference>
<organism evidence="2 3">
    <name type="scientific">Helicobacter apodemus</name>
    <dbReference type="NCBI Taxonomy" id="135569"/>
    <lineage>
        <taxon>Bacteria</taxon>
        <taxon>Pseudomonadati</taxon>
        <taxon>Campylobacterota</taxon>
        <taxon>Epsilonproteobacteria</taxon>
        <taxon>Campylobacterales</taxon>
        <taxon>Helicobacteraceae</taxon>
        <taxon>Helicobacter</taxon>
    </lineage>
</organism>
<sequence length="152" mass="17499">MRILLFYFILLLNGLAQENSLPSLSKSQGGKDSFPFEMAKPPLESIDLFQYVGVILILVGLLIFLWYVKNRVTSHKNHSLLELFKNKENINDINVTSTMSLGFQTKLIIFEAYGIRYLVLLSPNGVSMVDKYNIKKFEGLLQEEQEKLYCKK</sequence>
<evidence type="ECO:0000313" key="2">
    <source>
        <dbReference type="EMBL" id="AWI33390.1"/>
    </source>
</evidence>
<proteinExistence type="predicted"/>
<dbReference type="OrthoDB" id="5325355at2"/>
<keyword evidence="1" id="KW-1133">Transmembrane helix</keyword>
<keyword evidence="1" id="KW-0472">Membrane</keyword>
<feature type="transmembrane region" description="Helical" evidence="1">
    <location>
        <begin position="48"/>
        <end position="68"/>
    </location>
</feature>
<gene>
    <name evidence="2" type="ORF">CDV25_00425</name>
</gene>
<accession>A0A2U8FAW3</accession>
<evidence type="ECO:0000313" key="3">
    <source>
        <dbReference type="Proteomes" id="UP000244890"/>
    </source>
</evidence>
<protein>
    <submittedName>
        <fullName evidence="2">Uncharacterized protein</fullName>
    </submittedName>
</protein>
<dbReference type="RefSeq" id="WP_108910294.1">
    <property type="nucleotide sequence ID" value="NZ_CP021886.1"/>
</dbReference>
<reference evidence="2 3" key="1">
    <citation type="submission" date="2017-06" db="EMBL/GenBank/DDBJ databases">
        <title>Complete genome of Helicobacter apodemus.</title>
        <authorList>
            <person name="Cho S."/>
        </authorList>
    </citation>
    <scope>NUCLEOTIDE SEQUENCE [LARGE SCALE GENOMIC DNA]</scope>
    <source>
        <strain evidence="3">SNUVETPUB-15-01</strain>
    </source>
</reference>
<dbReference type="Proteomes" id="UP000244890">
    <property type="component" value="Chromosome"/>
</dbReference>
<dbReference type="KEGG" id="had:CDV25_00425"/>
<evidence type="ECO:0000256" key="1">
    <source>
        <dbReference type="SAM" id="Phobius"/>
    </source>
</evidence>
<dbReference type="AlphaFoldDB" id="A0A2U8FAW3"/>
<keyword evidence="1" id="KW-0812">Transmembrane</keyword>